<dbReference type="KEGG" id="cdet:87948275"/>
<gene>
    <name evidence="2" type="ORF">CDEST_11775</name>
</gene>
<protein>
    <submittedName>
        <fullName evidence="2">Heterokaryon incompatibility</fullName>
    </submittedName>
</protein>
<organism evidence="2 3">
    <name type="scientific">Colletotrichum destructivum</name>
    <dbReference type="NCBI Taxonomy" id="34406"/>
    <lineage>
        <taxon>Eukaryota</taxon>
        <taxon>Fungi</taxon>
        <taxon>Dikarya</taxon>
        <taxon>Ascomycota</taxon>
        <taxon>Pezizomycotina</taxon>
        <taxon>Sordariomycetes</taxon>
        <taxon>Hypocreomycetidae</taxon>
        <taxon>Glomerellales</taxon>
        <taxon>Glomerellaceae</taxon>
        <taxon>Colletotrichum</taxon>
        <taxon>Colletotrichum destructivum species complex</taxon>
    </lineage>
</organism>
<accession>A0AAX4IU49</accession>
<evidence type="ECO:0000259" key="1">
    <source>
        <dbReference type="Pfam" id="PF06985"/>
    </source>
</evidence>
<feature type="domain" description="Heterokaryon incompatibility" evidence="1">
    <location>
        <begin position="186"/>
        <end position="336"/>
    </location>
</feature>
<dbReference type="InterPro" id="IPR010730">
    <property type="entry name" value="HET"/>
</dbReference>
<keyword evidence="3" id="KW-1185">Reference proteome</keyword>
<evidence type="ECO:0000313" key="2">
    <source>
        <dbReference type="EMBL" id="WQF86761.1"/>
    </source>
</evidence>
<dbReference type="EMBL" id="CP137311">
    <property type="protein sequence ID" value="WQF86761.1"/>
    <property type="molecule type" value="Genomic_DNA"/>
</dbReference>
<dbReference type="GeneID" id="87948275"/>
<dbReference type="RefSeq" id="XP_062783982.1">
    <property type="nucleotide sequence ID" value="XM_062927931.1"/>
</dbReference>
<dbReference type="Proteomes" id="UP001322277">
    <property type="component" value="Chromosome 7"/>
</dbReference>
<dbReference type="Pfam" id="PF06985">
    <property type="entry name" value="HET"/>
    <property type="match status" value="1"/>
</dbReference>
<sequence length="660" mass="75507">MTICDQCRTISKVAPAPADSTRIVCYVHTIESLITSMQAQCLICCRLWNALGPRGRKVMASPQFTGLNCTLIRFVVGNDAELGRISFVYEDDSYETDDFVSLPSFSLVDSVDCRNMPTLPATSSTKHEFCWDLISSWMTECNSSHRDCSSPHPDWSPTRLIDVRDYERGLVHLIYTAGKSERSMPYVALSHCWGKKHFKIMDQSNKSDFEAGFAVEDLPPNFQDALYATKRLGFRYIWIDSLCIIQGSDDWKTQAPLMNKVYRNSSLTLAATASSDAYGGLFRDRNPYDIIPPELEIPMGMEGSVENVKCSAIPMRLWASEVRNGPLNKRAWVVQERLLAPRTVHFCNQQIFWECCQLEACEIFPQGIPKHFFEDYEATYELQGFKNWERAVRSTRTGDEKDSRLPEYQSPYELWQFILSEYMACGLTNPRDKFVALSGIAKEFSRVLQDEYVAGLWRGDFINCLLWYVNDRALLGDAPDVKRPESYRSPSWSWASIDGSVTHPIVFELAGEYAEIIDVSIEPRGGDLVGGLRRAQIIARGRLIQIPRPTHFNWNSMHYFGTFHPDVREEIVDTTYFCLPLRELGVDGPYHSLWGLVIVPASSETCQDMHPRTFKRVGIFRIDAGEPLEHLTQRKPEGWKDTEKTAWFYEDIPMSEFLLI</sequence>
<reference evidence="3" key="1">
    <citation type="journal article" date="2023" name="bioRxiv">
        <title>Complete genome of the Medicago anthracnose fungus, Colletotrichum destructivum, reveals a mini-chromosome-like region within a core chromosome.</title>
        <authorList>
            <person name="Lapalu N."/>
            <person name="Simon A."/>
            <person name="Lu A."/>
            <person name="Plaumann P.-L."/>
            <person name="Amselem J."/>
            <person name="Pigne S."/>
            <person name="Auger A."/>
            <person name="Koch C."/>
            <person name="Dallery J.-F."/>
            <person name="O'Connell R.J."/>
        </authorList>
    </citation>
    <scope>NUCLEOTIDE SEQUENCE [LARGE SCALE GENOMIC DNA]</scope>
    <source>
        <strain evidence="3">CBS 520.97</strain>
    </source>
</reference>
<name>A0AAX4IU49_9PEZI</name>
<dbReference type="PANTHER" id="PTHR33112">
    <property type="entry name" value="DOMAIN PROTEIN, PUTATIVE-RELATED"/>
    <property type="match status" value="1"/>
</dbReference>
<evidence type="ECO:0000313" key="3">
    <source>
        <dbReference type="Proteomes" id="UP001322277"/>
    </source>
</evidence>
<proteinExistence type="predicted"/>
<dbReference type="AlphaFoldDB" id="A0AAX4IU49"/>
<dbReference type="PANTHER" id="PTHR33112:SF10">
    <property type="entry name" value="TOL"/>
    <property type="match status" value="1"/>
</dbReference>